<accession>A0A821VSS2</accession>
<reference evidence="2" key="1">
    <citation type="submission" date="2021-02" db="EMBL/GenBank/DDBJ databases">
        <authorList>
            <person name="Steward A R."/>
        </authorList>
    </citation>
    <scope>NUCLEOTIDE SEQUENCE</scope>
</reference>
<dbReference type="EMBL" id="CAJOBZ010000046">
    <property type="protein sequence ID" value="CAF4911936.1"/>
    <property type="molecule type" value="Genomic_DNA"/>
</dbReference>
<feature type="transmembrane region" description="Helical" evidence="1">
    <location>
        <begin position="51"/>
        <end position="69"/>
    </location>
</feature>
<feature type="transmembrane region" description="Helical" evidence="1">
    <location>
        <begin position="81"/>
        <end position="101"/>
    </location>
</feature>
<evidence type="ECO:0000256" key="1">
    <source>
        <dbReference type="SAM" id="Phobius"/>
    </source>
</evidence>
<evidence type="ECO:0000313" key="2">
    <source>
        <dbReference type="EMBL" id="CAF4911936.1"/>
    </source>
</evidence>
<organism evidence="2 3">
    <name type="scientific">Pieris macdunnoughi</name>
    <dbReference type="NCBI Taxonomy" id="345717"/>
    <lineage>
        <taxon>Eukaryota</taxon>
        <taxon>Metazoa</taxon>
        <taxon>Ecdysozoa</taxon>
        <taxon>Arthropoda</taxon>
        <taxon>Hexapoda</taxon>
        <taxon>Insecta</taxon>
        <taxon>Pterygota</taxon>
        <taxon>Neoptera</taxon>
        <taxon>Endopterygota</taxon>
        <taxon>Lepidoptera</taxon>
        <taxon>Glossata</taxon>
        <taxon>Ditrysia</taxon>
        <taxon>Papilionoidea</taxon>
        <taxon>Pieridae</taxon>
        <taxon>Pierinae</taxon>
        <taxon>Pieris</taxon>
    </lineage>
</organism>
<gene>
    <name evidence="2" type="ORF">PMACD_LOCUS12211</name>
</gene>
<evidence type="ECO:0000313" key="3">
    <source>
        <dbReference type="Proteomes" id="UP000663880"/>
    </source>
</evidence>
<comment type="caution">
    <text evidence="2">The sequence shown here is derived from an EMBL/GenBank/DDBJ whole genome shotgun (WGS) entry which is preliminary data.</text>
</comment>
<dbReference type="OrthoDB" id="7352006at2759"/>
<feature type="transmembrane region" description="Helical" evidence="1">
    <location>
        <begin position="377"/>
        <end position="396"/>
    </location>
</feature>
<protein>
    <recommendedName>
        <fullName evidence="4">Gustatory receptor</fullName>
    </recommendedName>
</protein>
<proteinExistence type="predicted"/>
<keyword evidence="1" id="KW-0472">Membrane</keyword>
<name>A0A821VSS2_9NEOP</name>
<dbReference type="AlphaFoldDB" id="A0A821VSS2"/>
<feature type="transmembrane region" description="Helical" evidence="1">
    <location>
        <begin position="304"/>
        <end position="324"/>
    </location>
</feature>
<keyword evidence="1" id="KW-0812">Transmembrane</keyword>
<dbReference type="Proteomes" id="UP000663880">
    <property type="component" value="Unassembled WGS sequence"/>
</dbReference>
<evidence type="ECO:0008006" key="4">
    <source>
        <dbReference type="Google" id="ProtNLM"/>
    </source>
</evidence>
<feature type="transmembrane region" description="Helical" evidence="1">
    <location>
        <begin position="136"/>
        <end position="164"/>
    </location>
</feature>
<sequence length="397" mass="46191">MSNAEYLSKDILEDQYIRSFSPFHYVEVALGTSRIHLRNRFVTSPTLSQKVYSLVCAGLACGLHVYVTITYFEKYYKYPIIYYTFVSLASMHFMTFACNIIHLRFFNTVENQEFYVQMQQLDRMLKVHDCINNMQYLYNIYTVAASILILFCTFICGVFLHYLLAIGFIGILYGVLCCALEWMHCASLLIYFYLRIRYINAIISNHLEGKLVLAEIKHFRLPRRSLLRHLASSVHDFESSPVDLYVAALFDAYSTFQNLYRFQLLLFVGNFFLHCLLSFFVEILSAQKGLINRETWIEFTDMPAISLISTLTAIAISIRCELFLREVMRTRRLCVNVLARHYDGVIRDKAKRILRTLDARPPSLSVYDMWHMHAGTLPAVTNILTTLMVAILQFVLL</sequence>
<keyword evidence="1" id="KW-1133">Transmembrane helix</keyword>
<feature type="transmembrane region" description="Helical" evidence="1">
    <location>
        <begin position="170"/>
        <end position="194"/>
    </location>
</feature>
<keyword evidence="3" id="KW-1185">Reference proteome</keyword>
<feature type="transmembrane region" description="Helical" evidence="1">
    <location>
        <begin position="264"/>
        <end position="284"/>
    </location>
</feature>